<dbReference type="AlphaFoldDB" id="F8LDN1"/>
<sequence>MPVNNGKKEFFLMKTKCAAMFCFLIAVFQLSAFEAVNQPSLDAAKQWLELVDKEDYSKSWQTGSLTFKLTISEQHWNQLMKAIREPLGSVISREPLEQRPAANPKGLPLGEYMVVFFKTQFQKKENAHELVTLVQESDGNWRVLTYQVQ</sequence>
<evidence type="ECO:0000313" key="2">
    <source>
        <dbReference type="EMBL" id="CCB91516.1"/>
    </source>
</evidence>
<evidence type="ECO:0000256" key="1">
    <source>
        <dbReference type="SAM" id="SignalP"/>
    </source>
</evidence>
<organism evidence="2">
    <name type="scientific">Waddlia chondrophila 2032/99</name>
    <dbReference type="NCBI Taxonomy" id="765953"/>
    <lineage>
        <taxon>Bacteria</taxon>
        <taxon>Pseudomonadati</taxon>
        <taxon>Chlamydiota</taxon>
        <taxon>Chlamydiia</taxon>
        <taxon>Parachlamydiales</taxon>
        <taxon>Waddliaceae</taxon>
        <taxon>Waddlia</taxon>
    </lineage>
</organism>
<keyword evidence="1" id="KW-0732">Signal</keyword>
<gene>
    <name evidence="2" type="ORF">WCH_AD02580</name>
</gene>
<accession>F8LDN1</accession>
<evidence type="ECO:0008006" key="3">
    <source>
        <dbReference type="Google" id="ProtNLM"/>
    </source>
</evidence>
<dbReference type="InterPro" id="IPR025091">
    <property type="entry name" value="DUF4019"/>
</dbReference>
<proteinExistence type="predicted"/>
<feature type="signal peptide" evidence="1">
    <location>
        <begin position="1"/>
        <end position="32"/>
    </location>
</feature>
<feature type="chain" id="PRO_5003379392" description="DUF4019 domain-containing protein" evidence="1">
    <location>
        <begin position="33"/>
        <end position="149"/>
    </location>
</feature>
<dbReference type="Pfam" id="PF13211">
    <property type="entry name" value="DUF4019"/>
    <property type="match status" value="1"/>
</dbReference>
<protein>
    <recommendedName>
        <fullName evidence="3">DUF4019 domain-containing protein</fullName>
    </recommendedName>
</protein>
<reference evidence="2" key="1">
    <citation type="submission" date="2011-05" db="EMBL/GenBank/DDBJ databases">
        <title>Unity in variety -- the pan-genome of the Chlamydiae.</title>
        <authorList>
            <person name="Collingro A."/>
            <person name="Tischler P."/>
            <person name="Weinmaier T."/>
            <person name="Penz T."/>
            <person name="Heinz E."/>
            <person name="Brunham R.C."/>
            <person name="Read T.D."/>
            <person name="Bavoil P.M."/>
            <person name="Sachse K."/>
            <person name="Kahane S."/>
            <person name="Friedman M.G."/>
            <person name="Rattei T."/>
            <person name="Myers G.S.A."/>
            <person name="Horn M."/>
        </authorList>
    </citation>
    <scope>NUCLEOTIDE SEQUENCE</scope>
    <source>
        <strain evidence="2">2032/99</strain>
    </source>
</reference>
<dbReference type="EMBL" id="FR872653">
    <property type="protein sequence ID" value="CCB91516.1"/>
    <property type="molecule type" value="Genomic_DNA"/>
</dbReference>
<name>F8LDN1_9BACT</name>